<dbReference type="Proteomes" id="UP000548326">
    <property type="component" value="Unassembled WGS sequence"/>
</dbReference>
<comment type="caution">
    <text evidence="1">The sequence shown here is derived from an EMBL/GenBank/DDBJ whole genome shotgun (WGS) entry which is preliminary data.</text>
</comment>
<gene>
    <name evidence="1" type="ORF">HDF22_000099</name>
</gene>
<reference evidence="1 2" key="1">
    <citation type="submission" date="2020-08" db="EMBL/GenBank/DDBJ databases">
        <title>Genomic Encyclopedia of Type Strains, Phase IV (KMG-V): Genome sequencing to study the core and pangenomes of soil and plant-associated prokaryotes.</title>
        <authorList>
            <person name="Whitman W."/>
        </authorList>
    </citation>
    <scope>NUCLEOTIDE SEQUENCE [LARGE SCALE GENOMIC DNA]</scope>
    <source>
        <strain evidence="1 2">MP601</strain>
    </source>
</reference>
<evidence type="ECO:0000313" key="2">
    <source>
        <dbReference type="Proteomes" id="UP000548326"/>
    </source>
</evidence>
<organism evidence="1 2">
    <name type="scientific">Mucilaginibacter lappiensis</name>
    <dbReference type="NCBI Taxonomy" id="354630"/>
    <lineage>
        <taxon>Bacteria</taxon>
        <taxon>Pseudomonadati</taxon>
        <taxon>Bacteroidota</taxon>
        <taxon>Sphingobacteriia</taxon>
        <taxon>Sphingobacteriales</taxon>
        <taxon>Sphingobacteriaceae</taxon>
        <taxon>Mucilaginibacter</taxon>
    </lineage>
</organism>
<dbReference type="EMBL" id="JACHCA010000001">
    <property type="protein sequence ID" value="MBB6125998.1"/>
    <property type="molecule type" value="Genomic_DNA"/>
</dbReference>
<protein>
    <submittedName>
        <fullName evidence="1">Uncharacterized protein</fullName>
    </submittedName>
</protein>
<accession>A0A841JBP0</accession>
<dbReference type="AlphaFoldDB" id="A0A841JBP0"/>
<proteinExistence type="predicted"/>
<evidence type="ECO:0000313" key="1">
    <source>
        <dbReference type="EMBL" id="MBB6125998.1"/>
    </source>
</evidence>
<sequence>MDLIELFICLHPKSFFISFFNYPERLRERPCDVLATCTDCYKGANSYLQKMQKR</sequence>
<name>A0A841JBP0_9SPHI</name>